<feature type="compositionally biased region" description="Basic and acidic residues" evidence="7">
    <location>
        <begin position="83"/>
        <end position="93"/>
    </location>
</feature>
<evidence type="ECO:0000256" key="2">
    <source>
        <dbReference type="ARBA" id="ARBA00022723"/>
    </source>
</evidence>
<dbReference type="EMBL" id="KZ826315">
    <property type="protein sequence ID" value="PYI12624.1"/>
    <property type="molecule type" value="Genomic_DNA"/>
</dbReference>
<organism evidence="9 10">
    <name type="scientific">Aspergillus sclerotiicarbonarius (strain CBS 121057 / IBT 28362)</name>
    <dbReference type="NCBI Taxonomy" id="1448318"/>
    <lineage>
        <taxon>Eukaryota</taxon>
        <taxon>Fungi</taxon>
        <taxon>Dikarya</taxon>
        <taxon>Ascomycota</taxon>
        <taxon>Pezizomycotina</taxon>
        <taxon>Eurotiomycetes</taxon>
        <taxon>Eurotiomycetidae</taxon>
        <taxon>Eurotiales</taxon>
        <taxon>Aspergillaceae</taxon>
        <taxon>Aspergillus</taxon>
        <taxon>Aspergillus subgen. Circumdati</taxon>
    </lineage>
</organism>
<dbReference type="SMART" id="SM00066">
    <property type="entry name" value="GAL4"/>
    <property type="match status" value="1"/>
</dbReference>
<evidence type="ECO:0000256" key="5">
    <source>
        <dbReference type="ARBA" id="ARBA00023163"/>
    </source>
</evidence>
<evidence type="ECO:0000256" key="6">
    <source>
        <dbReference type="ARBA" id="ARBA00023242"/>
    </source>
</evidence>
<dbReference type="VEuPathDB" id="FungiDB:BO78DRAFT_300933"/>
<dbReference type="GO" id="GO:0003677">
    <property type="term" value="F:DNA binding"/>
    <property type="evidence" value="ECO:0007669"/>
    <property type="project" value="UniProtKB-KW"/>
</dbReference>
<dbReference type="STRING" id="1448318.A0A319F3M5"/>
<evidence type="ECO:0000256" key="4">
    <source>
        <dbReference type="ARBA" id="ARBA00023125"/>
    </source>
</evidence>
<proteinExistence type="predicted"/>
<dbReference type="CDD" id="cd00067">
    <property type="entry name" value="GAL4"/>
    <property type="match status" value="1"/>
</dbReference>
<dbReference type="InterPro" id="IPR050987">
    <property type="entry name" value="AtrR-like"/>
</dbReference>
<dbReference type="PANTHER" id="PTHR46910:SF3">
    <property type="entry name" value="HALOTOLERANCE PROTEIN 9-RELATED"/>
    <property type="match status" value="1"/>
</dbReference>
<dbReference type="Pfam" id="PF00172">
    <property type="entry name" value="Zn_clus"/>
    <property type="match status" value="1"/>
</dbReference>
<evidence type="ECO:0000256" key="3">
    <source>
        <dbReference type="ARBA" id="ARBA00023015"/>
    </source>
</evidence>
<dbReference type="InterPro" id="IPR001138">
    <property type="entry name" value="Zn2Cys6_DnaBD"/>
</dbReference>
<keyword evidence="2" id="KW-0479">Metal-binding</keyword>
<dbReference type="InterPro" id="IPR036864">
    <property type="entry name" value="Zn2-C6_fun-type_DNA-bd_sf"/>
</dbReference>
<protein>
    <recommendedName>
        <fullName evidence="8">Zn(2)-C6 fungal-type domain-containing protein</fullName>
    </recommendedName>
</protein>
<keyword evidence="5" id="KW-0804">Transcription</keyword>
<gene>
    <name evidence="9" type="ORF">BO78DRAFT_300933</name>
</gene>
<dbReference type="Gene3D" id="4.10.240.10">
    <property type="entry name" value="Zn(2)-C6 fungal-type DNA-binding domain"/>
    <property type="match status" value="1"/>
</dbReference>
<evidence type="ECO:0000313" key="9">
    <source>
        <dbReference type="EMBL" id="PYI12624.1"/>
    </source>
</evidence>
<reference evidence="9 10" key="1">
    <citation type="submission" date="2018-02" db="EMBL/GenBank/DDBJ databases">
        <title>The genomes of Aspergillus section Nigri reveals drivers in fungal speciation.</title>
        <authorList>
            <consortium name="DOE Joint Genome Institute"/>
            <person name="Vesth T.C."/>
            <person name="Nybo J."/>
            <person name="Theobald S."/>
            <person name="Brandl J."/>
            <person name="Frisvad J.C."/>
            <person name="Nielsen K.F."/>
            <person name="Lyhne E.K."/>
            <person name="Kogle M.E."/>
            <person name="Kuo A."/>
            <person name="Riley R."/>
            <person name="Clum A."/>
            <person name="Nolan M."/>
            <person name="Lipzen A."/>
            <person name="Salamov A."/>
            <person name="Henrissat B."/>
            <person name="Wiebenga A."/>
            <person name="De vries R.P."/>
            <person name="Grigoriev I.V."/>
            <person name="Mortensen U.H."/>
            <person name="Andersen M.R."/>
            <person name="Baker S.E."/>
        </authorList>
    </citation>
    <scope>NUCLEOTIDE SEQUENCE [LARGE SCALE GENOMIC DNA]</scope>
    <source>
        <strain evidence="9 10">CBS 121057</strain>
    </source>
</reference>
<dbReference type="GO" id="GO:0000981">
    <property type="term" value="F:DNA-binding transcription factor activity, RNA polymerase II-specific"/>
    <property type="evidence" value="ECO:0007669"/>
    <property type="project" value="InterPro"/>
</dbReference>
<name>A0A319F3M5_ASPSB</name>
<dbReference type="GO" id="GO:0005634">
    <property type="term" value="C:nucleus"/>
    <property type="evidence" value="ECO:0007669"/>
    <property type="project" value="UniProtKB-SubCell"/>
</dbReference>
<keyword evidence="3" id="KW-0805">Transcription regulation</keyword>
<keyword evidence="10" id="KW-1185">Reference proteome</keyword>
<sequence>MVDSFIFITDVGQGGPQDRRQRPKFKRRRGACESCRQRKVRCNGDQPCDQCQRCSLACHYRSPARQRRLSVASSDPAMAEGDFPSRADDDGRNHLQPAPMSPPVSAGNMRSMPSPVPPPTLELRNGPSKMPLDASSYPFPTATNIEDEWDWEGFLLNGGLDTEDVGAQFTTSSTNSLGDTPFDLAEHTVGDEDLDPQMFATNAWDDNMHLGSVAGAGVNPDQVTRSYSFTGNLHLLISEGNIDMSRSQRMQLMRMLDRLVAGRFRLFGIDDQENTFSQKSAAETEFYNCQFAYACIDACYVDPQGIAMFLDRESLESSIGRVIERANRSPADTPLFNVLLAIGSHCLNLKESSAIADSNDYPVAYFFDRALKARHQLPAEASLSKLQAYFASKTGSNLTSALVAEATCCAQALHLNNTTAIRRSHPGPMEEGTAKRAFWFLYCLEKPHCLREGTFPFVDEAFVDHTPPRSLDSFGDPDWLLINSRYAELCSRILKRLYGRGSCCRKRERSDMVDPTEGLENALQQWEKELPFRCDTPHCRTVNYSAMTCEERRLRLSNLYRYHGAVIAIHSMQMCQNSNQWNEEMCCDSARIILSTCSSVSLADVQSDWSLYYFPSIAICDLSYIGIASGFFGRLSLDADVPFHEITELIRFAQQHLKSNNRQKD</sequence>
<accession>A0A319F3M5</accession>
<dbReference type="OrthoDB" id="4356994at2759"/>
<dbReference type="CDD" id="cd12148">
    <property type="entry name" value="fungal_TF_MHR"/>
    <property type="match status" value="1"/>
</dbReference>
<evidence type="ECO:0000256" key="7">
    <source>
        <dbReference type="SAM" id="MobiDB-lite"/>
    </source>
</evidence>
<dbReference type="Pfam" id="PF04082">
    <property type="entry name" value="Fungal_trans"/>
    <property type="match status" value="1"/>
</dbReference>
<dbReference type="Proteomes" id="UP000248423">
    <property type="component" value="Unassembled WGS sequence"/>
</dbReference>
<evidence type="ECO:0000313" key="10">
    <source>
        <dbReference type="Proteomes" id="UP000248423"/>
    </source>
</evidence>
<feature type="region of interest" description="Disordered" evidence="7">
    <location>
        <begin position="69"/>
        <end position="112"/>
    </location>
</feature>
<dbReference type="AlphaFoldDB" id="A0A319F3M5"/>
<keyword evidence="4" id="KW-0238">DNA-binding</keyword>
<dbReference type="GO" id="GO:0006351">
    <property type="term" value="P:DNA-templated transcription"/>
    <property type="evidence" value="ECO:0007669"/>
    <property type="project" value="InterPro"/>
</dbReference>
<dbReference type="GO" id="GO:0009893">
    <property type="term" value="P:positive regulation of metabolic process"/>
    <property type="evidence" value="ECO:0007669"/>
    <property type="project" value="UniProtKB-ARBA"/>
</dbReference>
<dbReference type="InterPro" id="IPR007219">
    <property type="entry name" value="XnlR_reg_dom"/>
</dbReference>
<feature type="domain" description="Zn(2)-C6 fungal-type" evidence="8">
    <location>
        <begin position="31"/>
        <end position="60"/>
    </location>
</feature>
<dbReference type="PROSITE" id="PS00463">
    <property type="entry name" value="ZN2_CY6_FUNGAL_1"/>
    <property type="match status" value="1"/>
</dbReference>
<evidence type="ECO:0000259" key="8">
    <source>
        <dbReference type="PROSITE" id="PS50048"/>
    </source>
</evidence>
<dbReference type="SUPFAM" id="SSF57701">
    <property type="entry name" value="Zn2/Cys6 DNA-binding domain"/>
    <property type="match status" value="1"/>
</dbReference>
<comment type="subcellular location">
    <subcellularLocation>
        <location evidence="1">Nucleus</location>
    </subcellularLocation>
</comment>
<keyword evidence="6" id="KW-0539">Nucleus</keyword>
<dbReference type="GO" id="GO:0008270">
    <property type="term" value="F:zinc ion binding"/>
    <property type="evidence" value="ECO:0007669"/>
    <property type="project" value="InterPro"/>
</dbReference>
<dbReference type="PROSITE" id="PS50048">
    <property type="entry name" value="ZN2_CY6_FUNGAL_2"/>
    <property type="match status" value="1"/>
</dbReference>
<evidence type="ECO:0000256" key="1">
    <source>
        <dbReference type="ARBA" id="ARBA00004123"/>
    </source>
</evidence>
<dbReference type="PANTHER" id="PTHR46910">
    <property type="entry name" value="TRANSCRIPTION FACTOR PDR1"/>
    <property type="match status" value="1"/>
</dbReference>